<dbReference type="Proteomes" id="UP000799753">
    <property type="component" value="Unassembled WGS sequence"/>
</dbReference>
<feature type="region of interest" description="Disordered" evidence="1">
    <location>
        <begin position="1"/>
        <end position="45"/>
    </location>
</feature>
<protein>
    <submittedName>
        <fullName evidence="2">Uncharacterized protein</fullName>
    </submittedName>
</protein>
<feature type="compositionally biased region" description="Low complexity" evidence="1">
    <location>
        <begin position="19"/>
        <end position="32"/>
    </location>
</feature>
<dbReference type="AlphaFoldDB" id="A0A6A6S2C2"/>
<proteinExistence type="predicted"/>
<evidence type="ECO:0000313" key="2">
    <source>
        <dbReference type="EMBL" id="KAF2642026.1"/>
    </source>
</evidence>
<accession>A0A6A6S2C2</accession>
<name>A0A6A6S2C2_9PLEO</name>
<dbReference type="EMBL" id="MU006782">
    <property type="protein sequence ID" value="KAF2642026.1"/>
    <property type="molecule type" value="Genomic_DNA"/>
</dbReference>
<feature type="compositionally biased region" description="Basic residues" evidence="1">
    <location>
        <begin position="1"/>
        <end position="10"/>
    </location>
</feature>
<organism evidence="2 3">
    <name type="scientific">Massarina eburnea CBS 473.64</name>
    <dbReference type="NCBI Taxonomy" id="1395130"/>
    <lineage>
        <taxon>Eukaryota</taxon>
        <taxon>Fungi</taxon>
        <taxon>Dikarya</taxon>
        <taxon>Ascomycota</taxon>
        <taxon>Pezizomycotina</taxon>
        <taxon>Dothideomycetes</taxon>
        <taxon>Pleosporomycetidae</taxon>
        <taxon>Pleosporales</taxon>
        <taxon>Massarineae</taxon>
        <taxon>Massarinaceae</taxon>
        <taxon>Massarina</taxon>
    </lineage>
</organism>
<sequence>MTKERARKQAVRLPVANVTATSGTNRNTNGTTPVQRLPKSTPESTDAVIAAQAQAIKELAKTLLSLEGEGIHHESCACRGLGCDEAEVKDKDKANKSKAPDAHGKTPEKDLKSIRRERNAQSPQGPGLESRRFIKAKGHSQASSPRKDALKPSNTP</sequence>
<evidence type="ECO:0000313" key="3">
    <source>
        <dbReference type="Proteomes" id="UP000799753"/>
    </source>
</evidence>
<reference evidence="2" key="1">
    <citation type="journal article" date="2020" name="Stud. Mycol.">
        <title>101 Dothideomycetes genomes: a test case for predicting lifestyles and emergence of pathogens.</title>
        <authorList>
            <person name="Haridas S."/>
            <person name="Albert R."/>
            <person name="Binder M."/>
            <person name="Bloem J."/>
            <person name="Labutti K."/>
            <person name="Salamov A."/>
            <person name="Andreopoulos B."/>
            <person name="Baker S."/>
            <person name="Barry K."/>
            <person name="Bills G."/>
            <person name="Bluhm B."/>
            <person name="Cannon C."/>
            <person name="Castanera R."/>
            <person name="Culley D."/>
            <person name="Daum C."/>
            <person name="Ezra D."/>
            <person name="Gonzalez J."/>
            <person name="Henrissat B."/>
            <person name="Kuo A."/>
            <person name="Liang C."/>
            <person name="Lipzen A."/>
            <person name="Lutzoni F."/>
            <person name="Magnuson J."/>
            <person name="Mondo S."/>
            <person name="Nolan M."/>
            <person name="Ohm R."/>
            <person name="Pangilinan J."/>
            <person name="Park H.-J."/>
            <person name="Ramirez L."/>
            <person name="Alfaro M."/>
            <person name="Sun H."/>
            <person name="Tritt A."/>
            <person name="Yoshinaga Y."/>
            <person name="Zwiers L.-H."/>
            <person name="Turgeon B."/>
            <person name="Goodwin S."/>
            <person name="Spatafora J."/>
            <person name="Crous P."/>
            <person name="Grigoriev I."/>
        </authorList>
    </citation>
    <scope>NUCLEOTIDE SEQUENCE</scope>
    <source>
        <strain evidence="2">CBS 473.64</strain>
    </source>
</reference>
<evidence type="ECO:0000256" key="1">
    <source>
        <dbReference type="SAM" id="MobiDB-lite"/>
    </source>
</evidence>
<keyword evidence="3" id="KW-1185">Reference proteome</keyword>
<feature type="region of interest" description="Disordered" evidence="1">
    <location>
        <begin position="89"/>
        <end position="156"/>
    </location>
</feature>
<gene>
    <name evidence="2" type="ORF">P280DRAFT_468496</name>
</gene>
<feature type="compositionally biased region" description="Basic and acidic residues" evidence="1">
    <location>
        <begin position="89"/>
        <end position="119"/>
    </location>
</feature>